<sequence length="95" mass="10694">MEEVAIKVAEVDQRARSNTRRIDKLEQSNEALTRLATSIEVMAAKQGQLTETVERLDAKVTKLEERPVKRWEVVVTTVITAAVTFVFGLLVQNLL</sequence>
<gene>
    <name evidence="3" type="ORF">H8S62_08755</name>
</gene>
<evidence type="ECO:0000256" key="1">
    <source>
        <dbReference type="SAM" id="Coils"/>
    </source>
</evidence>
<dbReference type="EMBL" id="JACOPQ010000005">
    <property type="protein sequence ID" value="MBC5737102.1"/>
    <property type="molecule type" value="Genomic_DNA"/>
</dbReference>
<feature type="transmembrane region" description="Helical" evidence="2">
    <location>
        <begin position="71"/>
        <end position="91"/>
    </location>
</feature>
<dbReference type="Proteomes" id="UP000607645">
    <property type="component" value="Unassembled WGS sequence"/>
</dbReference>
<dbReference type="RefSeq" id="WP_186919047.1">
    <property type="nucleotide sequence ID" value="NZ_JACOPQ010000005.1"/>
</dbReference>
<evidence type="ECO:0000313" key="3">
    <source>
        <dbReference type="EMBL" id="MBC5737102.1"/>
    </source>
</evidence>
<protein>
    <submittedName>
        <fullName evidence="3">Uncharacterized protein</fullName>
    </submittedName>
</protein>
<accession>A0A8J6M7X1</accession>
<reference evidence="3" key="1">
    <citation type="submission" date="2020-08" db="EMBL/GenBank/DDBJ databases">
        <title>Genome public.</title>
        <authorList>
            <person name="Liu C."/>
            <person name="Sun Q."/>
        </authorList>
    </citation>
    <scope>NUCLEOTIDE SEQUENCE</scope>
    <source>
        <strain evidence="3">NSJ-52</strain>
    </source>
</reference>
<feature type="coiled-coil region" evidence="1">
    <location>
        <begin position="8"/>
        <end position="66"/>
    </location>
</feature>
<keyword evidence="4" id="KW-1185">Reference proteome</keyword>
<organism evidence="3 4">
    <name type="scientific">Lawsonibacter faecis</name>
    <dbReference type="NCBI Taxonomy" id="2763052"/>
    <lineage>
        <taxon>Bacteria</taxon>
        <taxon>Bacillati</taxon>
        <taxon>Bacillota</taxon>
        <taxon>Clostridia</taxon>
        <taxon>Eubacteriales</taxon>
        <taxon>Oscillospiraceae</taxon>
        <taxon>Lawsonibacter</taxon>
    </lineage>
</organism>
<comment type="caution">
    <text evidence="3">The sequence shown here is derived from an EMBL/GenBank/DDBJ whole genome shotgun (WGS) entry which is preliminary data.</text>
</comment>
<keyword evidence="2" id="KW-0472">Membrane</keyword>
<keyword evidence="1" id="KW-0175">Coiled coil</keyword>
<proteinExistence type="predicted"/>
<keyword evidence="2" id="KW-0812">Transmembrane</keyword>
<evidence type="ECO:0000256" key="2">
    <source>
        <dbReference type="SAM" id="Phobius"/>
    </source>
</evidence>
<evidence type="ECO:0000313" key="4">
    <source>
        <dbReference type="Proteomes" id="UP000607645"/>
    </source>
</evidence>
<name>A0A8J6M7X1_9FIRM</name>
<keyword evidence="2" id="KW-1133">Transmembrane helix</keyword>
<dbReference type="AlphaFoldDB" id="A0A8J6M7X1"/>